<accession>A0AAE0W4D4</accession>
<dbReference type="NCBIfam" id="TIGR00803">
    <property type="entry name" value="nst"/>
    <property type="match status" value="1"/>
</dbReference>
<keyword evidence="3 6" id="KW-0812">Transmembrane</keyword>
<feature type="transmembrane region" description="Helical" evidence="6">
    <location>
        <begin position="191"/>
        <end position="212"/>
    </location>
</feature>
<name>A0AAE0W4D4_9BIVA</name>
<evidence type="ECO:0000256" key="3">
    <source>
        <dbReference type="ARBA" id="ARBA00022692"/>
    </source>
</evidence>
<evidence type="ECO:0000256" key="2">
    <source>
        <dbReference type="ARBA" id="ARBA00022597"/>
    </source>
</evidence>
<dbReference type="AlphaFoldDB" id="A0AAE0W4D4"/>
<dbReference type="GO" id="GO:0000139">
    <property type="term" value="C:Golgi membrane"/>
    <property type="evidence" value="ECO:0007669"/>
    <property type="project" value="InterPro"/>
</dbReference>
<dbReference type="InterPro" id="IPR007271">
    <property type="entry name" value="Nuc_sug_transpt"/>
</dbReference>
<reference evidence="7" key="1">
    <citation type="journal article" date="2021" name="Genome Biol. Evol.">
        <title>A High-Quality Reference Genome for a Parasitic Bivalve with Doubly Uniparental Inheritance (Bivalvia: Unionida).</title>
        <authorList>
            <person name="Smith C.H."/>
        </authorList>
    </citation>
    <scope>NUCLEOTIDE SEQUENCE</scope>
    <source>
        <strain evidence="7">CHS0354</strain>
    </source>
</reference>
<feature type="transmembrane region" description="Helical" evidence="6">
    <location>
        <begin position="93"/>
        <end position="110"/>
    </location>
</feature>
<evidence type="ECO:0000256" key="4">
    <source>
        <dbReference type="ARBA" id="ARBA00022989"/>
    </source>
</evidence>
<gene>
    <name evidence="7" type="ORF">CHS0354_029293</name>
</gene>
<evidence type="ECO:0000256" key="1">
    <source>
        <dbReference type="ARBA" id="ARBA00004141"/>
    </source>
</evidence>
<evidence type="ECO:0000313" key="8">
    <source>
        <dbReference type="Proteomes" id="UP001195483"/>
    </source>
</evidence>
<feature type="transmembrane region" description="Helical" evidence="6">
    <location>
        <begin position="310"/>
        <end position="326"/>
    </location>
</feature>
<sequence>MPRGKDDHIIVDMQGTHTPFFERGKLCMWQVMIVVEVLIYSSYSVMIHMCKVDGRIPFRSSSVVFLVEMIKLLISVNFLLVEVQKQDVQLPKLTLSFCLPFAFPAVLYFINNNIAIHAQGYMDSTTYQVLSNMKIVTTSLLYRLIIKRVLKKAQWIAVGILTLAGTLDSYGGYVSSSIITSSEVFVTAPGLFLMFVYSMLSGLSSVYSEYVLKRNMEVTLHFQNVLMYIYGATLNGITWFIQTQSDDFGGLLHGFSMYTWMIVLSQVGNGLFMSVIIKYGSSMTRLFVLTSAMPVSTLLTVIFLNTQLTIYFITSVGLVVVALIQYHKH</sequence>
<feature type="transmembrane region" description="Helical" evidence="6">
    <location>
        <begin position="153"/>
        <end position="171"/>
    </location>
</feature>
<keyword evidence="8" id="KW-1185">Reference proteome</keyword>
<proteinExistence type="predicted"/>
<keyword evidence="2" id="KW-0762">Sugar transport</keyword>
<reference evidence="7" key="3">
    <citation type="submission" date="2023-05" db="EMBL/GenBank/DDBJ databases">
        <authorList>
            <person name="Smith C.H."/>
        </authorList>
    </citation>
    <scope>NUCLEOTIDE SEQUENCE</scope>
    <source>
        <strain evidence="7">CHS0354</strain>
        <tissue evidence="7">Mantle</tissue>
    </source>
</reference>
<feature type="transmembrane region" description="Helical" evidence="6">
    <location>
        <begin position="224"/>
        <end position="242"/>
    </location>
</feature>
<organism evidence="7 8">
    <name type="scientific">Potamilus streckersoni</name>
    <dbReference type="NCBI Taxonomy" id="2493646"/>
    <lineage>
        <taxon>Eukaryota</taxon>
        <taxon>Metazoa</taxon>
        <taxon>Spiralia</taxon>
        <taxon>Lophotrochozoa</taxon>
        <taxon>Mollusca</taxon>
        <taxon>Bivalvia</taxon>
        <taxon>Autobranchia</taxon>
        <taxon>Heteroconchia</taxon>
        <taxon>Palaeoheterodonta</taxon>
        <taxon>Unionida</taxon>
        <taxon>Unionoidea</taxon>
        <taxon>Unionidae</taxon>
        <taxon>Ambleminae</taxon>
        <taxon>Lampsilini</taxon>
        <taxon>Potamilus</taxon>
    </lineage>
</organism>
<keyword evidence="4 6" id="KW-1133">Transmembrane helix</keyword>
<feature type="transmembrane region" description="Helical" evidence="6">
    <location>
        <begin position="63"/>
        <end position="81"/>
    </location>
</feature>
<feature type="transmembrane region" description="Helical" evidence="6">
    <location>
        <begin position="257"/>
        <end position="279"/>
    </location>
</feature>
<keyword evidence="2" id="KW-0813">Transport</keyword>
<evidence type="ECO:0000256" key="5">
    <source>
        <dbReference type="ARBA" id="ARBA00023136"/>
    </source>
</evidence>
<dbReference type="PANTHER" id="PTHR10231">
    <property type="entry name" value="NUCLEOTIDE-SUGAR TRANSMEMBRANE TRANSPORTER"/>
    <property type="match status" value="1"/>
</dbReference>
<dbReference type="EMBL" id="JAEAOA010001756">
    <property type="protein sequence ID" value="KAK3601066.1"/>
    <property type="molecule type" value="Genomic_DNA"/>
</dbReference>
<comment type="subcellular location">
    <subcellularLocation>
        <location evidence="1">Membrane</location>
        <topology evidence="1">Multi-pass membrane protein</topology>
    </subcellularLocation>
</comment>
<comment type="caution">
    <text evidence="7">The sequence shown here is derived from an EMBL/GenBank/DDBJ whole genome shotgun (WGS) entry which is preliminary data.</text>
</comment>
<feature type="transmembrane region" description="Helical" evidence="6">
    <location>
        <begin position="286"/>
        <end position="304"/>
    </location>
</feature>
<evidence type="ECO:0000256" key="6">
    <source>
        <dbReference type="SAM" id="Phobius"/>
    </source>
</evidence>
<reference evidence="7" key="2">
    <citation type="journal article" date="2021" name="Genome Biol. Evol.">
        <title>Developing a high-quality reference genome for a parasitic bivalve with doubly uniparental inheritance (Bivalvia: Unionida).</title>
        <authorList>
            <person name="Smith C.H."/>
        </authorList>
    </citation>
    <scope>NUCLEOTIDE SEQUENCE</scope>
    <source>
        <strain evidence="7">CHS0354</strain>
        <tissue evidence="7">Mantle</tissue>
    </source>
</reference>
<protein>
    <recommendedName>
        <fullName evidence="9">UDP-sugar transporter protein SLC35A4</fullName>
    </recommendedName>
</protein>
<keyword evidence="5 6" id="KW-0472">Membrane</keyword>
<dbReference type="Pfam" id="PF04142">
    <property type="entry name" value="Nuc_sug_transp"/>
    <property type="match status" value="1"/>
</dbReference>
<dbReference type="GO" id="GO:0015165">
    <property type="term" value="F:pyrimidine nucleotide-sugar transmembrane transporter activity"/>
    <property type="evidence" value="ECO:0007669"/>
    <property type="project" value="InterPro"/>
</dbReference>
<feature type="transmembrane region" description="Helical" evidence="6">
    <location>
        <begin position="26"/>
        <end position="43"/>
    </location>
</feature>
<evidence type="ECO:0000313" key="7">
    <source>
        <dbReference type="EMBL" id="KAK3601066.1"/>
    </source>
</evidence>
<evidence type="ECO:0008006" key="9">
    <source>
        <dbReference type="Google" id="ProtNLM"/>
    </source>
</evidence>
<dbReference type="Proteomes" id="UP001195483">
    <property type="component" value="Unassembled WGS sequence"/>
</dbReference>